<proteinExistence type="predicted"/>
<accession>A0A512DA37</accession>
<evidence type="ECO:0000256" key="1">
    <source>
        <dbReference type="SAM" id="MobiDB-lite"/>
    </source>
</evidence>
<dbReference type="Proteomes" id="UP000321181">
    <property type="component" value="Unassembled WGS sequence"/>
</dbReference>
<comment type="caution">
    <text evidence="2">The sequence shown here is derived from an EMBL/GenBank/DDBJ whole genome shotgun (WGS) entry which is preliminary data.</text>
</comment>
<organism evidence="2 3">
    <name type="scientific">Cellulomonas aerilata</name>
    <dbReference type="NCBI Taxonomy" id="515326"/>
    <lineage>
        <taxon>Bacteria</taxon>
        <taxon>Bacillati</taxon>
        <taxon>Actinomycetota</taxon>
        <taxon>Actinomycetes</taxon>
        <taxon>Micrococcales</taxon>
        <taxon>Cellulomonadaceae</taxon>
        <taxon>Cellulomonas</taxon>
    </lineage>
</organism>
<feature type="compositionally biased region" description="Basic residues" evidence="1">
    <location>
        <begin position="136"/>
        <end position="154"/>
    </location>
</feature>
<evidence type="ECO:0000313" key="3">
    <source>
        <dbReference type="Proteomes" id="UP000321181"/>
    </source>
</evidence>
<sequence>MVALSVKRFGEHTQVRAGEPVAFSLDAKVPPGTGTTVSAAWDVQGTGAFPVKTATSSPLVKGLTATYTSTEPGTHIPVVRVTSQRDGDTGTPFGKISDLDRVRVVVVDRRQRGPPAPVIARAIRHLGGPRSVVGTGRRRSASAAPRRAHRRRRAAMPGGTARRCRGPAWGTGSAQSGSATNSPAWLSPTG</sequence>
<keyword evidence="3" id="KW-1185">Reference proteome</keyword>
<gene>
    <name evidence="2" type="ORF">CAE01nite_10680</name>
</gene>
<protein>
    <submittedName>
        <fullName evidence="2">Uncharacterized protein</fullName>
    </submittedName>
</protein>
<dbReference type="AlphaFoldDB" id="A0A512DA37"/>
<name>A0A512DA37_9CELL</name>
<evidence type="ECO:0000313" key="2">
    <source>
        <dbReference type="EMBL" id="GEO33343.1"/>
    </source>
</evidence>
<dbReference type="EMBL" id="BJYY01000007">
    <property type="protein sequence ID" value="GEO33343.1"/>
    <property type="molecule type" value="Genomic_DNA"/>
</dbReference>
<feature type="compositionally biased region" description="Polar residues" evidence="1">
    <location>
        <begin position="172"/>
        <end position="190"/>
    </location>
</feature>
<reference evidence="2 3" key="1">
    <citation type="submission" date="2019-07" db="EMBL/GenBank/DDBJ databases">
        <title>Whole genome shotgun sequence of Cellulomonas aerilata NBRC 106308.</title>
        <authorList>
            <person name="Hosoyama A."/>
            <person name="Uohara A."/>
            <person name="Ohji S."/>
            <person name="Ichikawa N."/>
        </authorList>
    </citation>
    <scope>NUCLEOTIDE SEQUENCE [LARGE SCALE GENOMIC DNA]</scope>
    <source>
        <strain evidence="2 3">NBRC 106308</strain>
    </source>
</reference>
<feature type="region of interest" description="Disordered" evidence="1">
    <location>
        <begin position="129"/>
        <end position="190"/>
    </location>
</feature>